<evidence type="ECO:0000256" key="3">
    <source>
        <dbReference type="ARBA" id="ARBA00022475"/>
    </source>
</evidence>
<feature type="transmembrane region" description="Helical" evidence="10">
    <location>
        <begin position="12"/>
        <end position="34"/>
    </location>
</feature>
<evidence type="ECO:0000256" key="5">
    <source>
        <dbReference type="ARBA" id="ARBA00022741"/>
    </source>
</evidence>
<dbReference type="InterPro" id="IPR011527">
    <property type="entry name" value="ABC1_TM_dom"/>
</dbReference>
<dbReference type="InterPro" id="IPR003593">
    <property type="entry name" value="AAA+_ATPase"/>
</dbReference>
<dbReference type="RefSeq" id="WP_195893933.1">
    <property type="nucleotide sequence ID" value="NZ_JADOGI010000007.1"/>
</dbReference>
<dbReference type="PANTHER" id="PTHR43394:SF1">
    <property type="entry name" value="ATP-BINDING CASSETTE SUB-FAMILY B MEMBER 10, MITOCHONDRIAL"/>
    <property type="match status" value="1"/>
</dbReference>
<sequence>MSRDLLRFLGGFTGRLGVLALLIVAQSSLSVLPILVGQRLIDEGVMAGDPGRVWGFGLAFAGAAALHAVLVFAERGFAVRLGEDMVLRLRLDLYTHLQRQSLGFFTAARAGAIVSRLHGDVTGVQRVVSSTIPAVVGAVVSLIVAGVALLAMEPRLALALGVVMPVVYGATTWVSRRLKSVSRRYLSANADLDSKVAERFSVVGAETASLYVHPDRDRDVFRHNVVTIRNLVVRQALLGAGLSAFLTLAIGMAGAGAYVFSGLWVISGTVSFGMMVAMVALLARLYNPIVTLAGVKVDLVTGLVSFGRVREILDFAPRICDAPDALELPRTGGACVEFSKVSFEYPASMDLVVPSLAGELAAMEAPRGPVLGDFSLTIEPGMTVGLVGPSGSGKSTLARLLVRSWDVGSGRILIDGVDLRKIRLASLRNSVGVVTQTPFLFNGTIRANLLMAAPEADQEHLIEACRAAQIWGMIEAAPDGLDTMVGDGGMQVSGGERQRLAIARLLLTDPRIVILDEATSHLDNATEQAVQRALTPFMKGRTCLVIAHRLATVRDAQLIVVMHEGRVVEQGSHAHLDGMGGFYARLSRTHKETA</sequence>
<reference evidence="13" key="1">
    <citation type="submission" date="2020-11" db="EMBL/GenBank/DDBJ databases">
        <title>Whole-genome analyses of Nonomuraea sp. K274.</title>
        <authorList>
            <person name="Veyisoglu A."/>
        </authorList>
    </citation>
    <scope>NUCLEOTIDE SEQUENCE</scope>
    <source>
        <strain evidence="13">K274</strain>
    </source>
</reference>
<dbReference type="PROSITE" id="PS50929">
    <property type="entry name" value="ABC_TM1F"/>
    <property type="match status" value="1"/>
</dbReference>
<evidence type="ECO:0000256" key="6">
    <source>
        <dbReference type="ARBA" id="ARBA00022840"/>
    </source>
</evidence>
<evidence type="ECO:0000259" key="12">
    <source>
        <dbReference type="PROSITE" id="PS50929"/>
    </source>
</evidence>
<organism evidence="13 14">
    <name type="scientific">Nonomuraea cypriaca</name>
    <dbReference type="NCBI Taxonomy" id="1187855"/>
    <lineage>
        <taxon>Bacteria</taxon>
        <taxon>Bacillati</taxon>
        <taxon>Actinomycetota</taxon>
        <taxon>Actinomycetes</taxon>
        <taxon>Streptosporangiales</taxon>
        <taxon>Streptosporangiaceae</taxon>
        <taxon>Nonomuraea</taxon>
    </lineage>
</organism>
<dbReference type="GO" id="GO:0015421">
    <property type="term" value="F:ABC-type oligopeptide transporter activity"/>
    <property type="evidence" value="ECO:0007669"/>
    <property type="project" value="TreeGrafter"/>
</dbReference>
<feature type="transmembrane region" description="Helical" evidence="10">
    <location>
        <begin position="132"/>
        <end position="150"/>
    </location>
</feature>
<dbReference type="SUPFAM" id="SSF52540">
    <property type="entry name" value="P-loop containing nucleoside triphosphate hydrolases"/>
    <property type="match status" value="1"/>
</dbReference>
<evidence type="ECO:0000256" key="2">
    <source>
        <dbReference type="ARBA" id="ARBA00022448"/>
    </source>
</evidence>
<comment type="caution">
    <text evidence="13">The sequence shown here is derived from an EMBL/GenBank/DDBJ whole genome shotgun (WGS) entry which is preliminary data.</text>
</comment>
<feature type="domain" description="ABC transporter" evidence="11">
    <location>
        <begin position="351"/>
        <end position="589"/>
    </location>
</feature>
<evidence type="ECO:0000259" key="11">
    <source>
        <dbReference type="PROSITE" id="PS50893"/>
    </source>
</evidence>
<dbReference type="GO" id="GO:0005886">
    <property type="term" value="C:plasma membrane"/>
    <property type="evidence" value="ECO:0007669"/>
    <property type="project" value="UniProtKB-SubCell"/>
</dbReference>
<dbReference type="SMART" id="SM00382">
    <property type="entry name" value="AAA"/>
    <property type="match status" value="1"/>
</dbReference>
<feature type="transmembrane region" description="Helical" evidence="10">
    <location>
        <begin position="236"/>
        <end position="258"/>
    </location>
</feature>
<dbReference type="Gene3D" id="3.40.50.300">
    <property type="entry name" value="P-loop containing nucleotide triphosphate hydrolases"/>
    <property type="match status" value="1"/>
</dbReference>
<keyword evidence="14" id="KW-1185">Reference proteome</keyword>
<name>A0A931A7S1_9ACTN</name>
<dbReference type="PROSITE" id="PS00211">
    <property type="entry name" value="ABC_TRANSPORTER_1"/>
    <property type="match status" value="1"/>
</dbReference>
<gene>
    <name evidence="13" type="ORF">ITP53_04160</name>
</gene>
<dbReference type="GO" id="GO:0016887">
    <property type="term" value="F:ATP hydrolysis activity"/>
    <property type="evidence" value="ECO:0007669"/>
    <property type="project" value="InterPro"/>
</dbReference>
<dbReference type="InterPro" id="IPR039421">
    <property type="entry name" value="Type_1_exporter"/>
</dbReference>
<evidence type="ECO:0000256" key="7">
    <source>
        <dbReference type="ARBA" id="ARBA00022989"/>
    </source>
</evidence>
<evidence type="ECO:0000313" key="13">
    <source>
        <dbReference type="EMBL" id="MBF8184945.1"/>
    </source>
</evidence>
<dbReference type="Gene3D" id="1.20.1560.10">
    <property type="entry name" value="ABC transporter type 1, transmembrane domain"/>
    <property type="match status" value="1"/>
</dbReference>
<feature type="domain" description="ABC transmembrane type-1" evidence="12">
    <location>
        <begin position="18"/>
        <end position="295"/>
    </location>
</feature>
<dbReference type="InterPro" id="IPR036640">
    <property type="entry name" value="ABC1_TM_sf"/>
</dbReference>
<dbReference type="InterPro" id="IPR027417">
    <property type="entry name" value="P-loop_NTPase"/>
</dbReference>
<dbReference type="Pfam" id="PF00005">
    <property type="entry name" value="ABC_tran"/>
    <property type="match status" value="1"/>
</dbReference>
<feature type="transmembrane region" description="Helical" evidence="10">
    <location>
        <begin position="54"/>
        <end position="73"/>
    </location>
</feature>
<dbReference type="GO" id="GO:0005524">
    <property type="term" value="F:ATP binding"/>
    <property type="evidence" value="ECO:0007669"/>
    <property type="project" value="UniProtKB-KW"/>
</dbReference>
<dbReference type="SUPFAM" id="SSF90123">
    <property type="entry name" value="ABC transporter transmembrane region"/>
    <property type="match status" value="1"/>
</dbReference>
<dbReference type="PROSITE" id="PS50893">
    <property type="entry name" value="ABC_TRANSPORTER_2"/>
    <property type="match status" value="1"/>
</dbReference>
<keyword evidence="6 13" id="KW-0067">ATP-binding</keyword>
<keyword evidence="7 10" id="KW-1133">Transmembrane helix</keyword>
<keyword evidence="2" id="KW-0813">Transport</keyword>
<keyword evidence="3" id="KW-1003">Cell membrane</keyword>
<dbReference type="InterPro" id="IPR003439">
    <property type="entry name" value="ABC_transporter-like_ATP-bd"/>
</dbReference>
<keyword evidence="5" id="KW-0547">Nucleotide-binding</keyword>
<comment type="similarity">
    <text evidence="9">Belongs to the ABC transporter superfamily. Lipid exporter (TC 3.A.1.106) family.</text>
</comment>
<evidence type="ECO:0000256" key="10">
    <source>
        <dbReference type="SAM" id="Phobius"/>
    </source>
</evidence>
<dbReference type="AlphaFoldDB" id="A0A931A7S1"/>
<evidence type="ECO:0000256" key="4">
    <source>
        <dbReference type="ARBA" id="ARBA00022692"/>
    </source>
</evidence>
<evidence type="ECO:0000256" key="9">
    <source>
        <dbReference type="ARBA" id="ARBA00061644"/>
    </source>
</evidence>
<feature type="transmembrane region" description="Helical" evidence="10">
    <location>
        <begin position="264"/>
        <end position="286"/>
    </location>
</feature>
<protein>
    <submittedName>
        <fullName evidence="13">ABC transporter ATP-binding protein</fullName>
    </submittedName>
</protein>
<keyword evidence="8 10" id="KW-0472">Membrane</keyword>
<dbReference type="PANTHER" id="PTHR43394">
    <property type="entry name" value="ATP-DEPENDENT PERMEASE MDL1, MITOCHONDRIAL"/>
    <property type="match status" value="1"/>
</dbReference>
<dbReference type="FunFam" id="3.40.50.300:FF:000299">
    <property type="entry name" value="ABC transporter ATP-binding protein/permease"/>
    <property type="match status" value="1"/>
</dbReference>
<accession>A0A931A7S1</accession>
<proteinExistence type="inferred from homology"/>
<dbReference type="EMBL" id="JADOGI010000007">
    <property type="protein sequence ID" value="MBF8184945.1"/>
    <property type="molecule type" value="Genomic_DNA"/>
</dbReference>
<evidence type="ECO:0000256" key="8">
    <source>
        <dbReference type="ARBA" id="ARBA00023136"/>
    </source>
</evidence>
<dbReference type="Proteomes" id="UP000605361">
    <property type="component" value="Unassembled WGS sequence"/>
</dbReference>
<keyword evidence="4 10" id="KW-0812">Transmembrane</keyword>
<dbReference type="InterPro" id="IPR017871">
    <property type="entry name" value="ABC_transporter-like_CS"/>
</dbReference>
<feature type="transmembrane region" description="Helical" evidence="10">
    <location>
        <begin position="156"/>
        <end position="174"/>
    </location>
</feature>
<dbReference type="Pfam" id="PF00664">
    <property type="entry name" value="ABC_membrane"/>
    <property type="match status" value="1"/>
</dbReference>
<evidence type="ECO:0000256" key="1">
    <source>
        <dbReference type="ARBA" id="ARBA00004651"/>
    </source>
</evidence>
<comment type="subcellular location">
    <subcellularLocation>
        <location evidence="1">Cell membrane</location>
        <topology evidence="1">Multi-pass membrane protein</topology>
    </subcellularLocation>
</comment>
<evidence type="ECO:0000313" key="14">
    <source>
        <dbReference type="Proteomes" id="UP000605361"/>
    </source>
</evidence>